<sequence>MVKIAVFDSGLGSLSIIKPIQKQMKCDIIYFADTKNFPYGKKPIKELKSITLKTISSIQNSFAPKLIVIGSNTLSLTLDSHSNNIFTVLPPINEAKAISKSKSIAILATESIVKSKLLDNYIKSLKINNIKIIKINASALVDLVESGKFYSNPELCKNMIKKILSLTFLKNNVDVVTLSSTHLPFLLKFFKKIFPNIVFLDPSESLAINLKQHYADPNKKRNSLQIFTSGSIKLLEKKLSYMNINNKISKFSIQ</sequence>
<keyword evidence="1" id="KW-0413">Isomerase</keyword>
<gene>
    <name evidence="2" type="primary">murI</name>
    <name evidence="2" type="ORF">NZNM25_18430</name>
</gene>
<dbReference type="Gene3D" id="3.40.50.1860">
    <property type="match status" value="2"/>
</dbReference>
<dbReference type="RefSeq" id="WP_109877642.1">
    <property type="nucleotide sequence ID" value="NZ_AP026695.1"/>
</dbReference>
<evidence type="ECO:0000313" key="2">
    <source>
        <dbReference type="EMBL" id="GBH35052.1"/>
    </source>
</evidence>
<dbReference type="PANTHER" id="PTHR21198:SF3">
    <property type="entry name" value="GLUTAMATE RACEMASE"/>
    <property type="match status" value="1"/>
</dbReference>
<dbReference type="GO" id="GO:0016855">
    <property type="term" value="F:racemase and epimerase activity, acting on amino acids and derivatives"/>
    <property type="evidence" value="ECO:0007669"/>
    <property type="project" value="InterPro"/>
</dbReference>
<dbReference type="OrthoDB" id="6363at2157"/>
<comment type="caution">
    <text evidence="2">The sequence shown here is derived from an EMBL/GenBank/DDBJ whole genome shotgun (WGS) entry which is preliminary data.</text>
</comment>
<name>A0A2S2KTT1_9ARCH</name>
<organism evidence="2 3">
    <name type="scientific">Nitrosopumilus zosterae</name>
    <dbReference type="NCBI Taxonomy" id="718286"/>
    <lineage>
        <taxon>Archaea</taxon>
        <taxon>Nitrososphaerota</taxon>
        <taxon>Nitrososphaeria</taxon>
        <taxon>Nitrosopumilales</taxon>
        <taxon>Nitrosopumilaceae</taxon>
        <taxon>Nitrosopumilus</taxon>
    </lineage>
</organism>
<accession>A0A2S2KTT1</accession>
<reference evidence="2 3" key="1">
    <citation type="submission" date="2018-05" db="EMBL/GenBank/DDBJ databases">
        <title>genome sequencing of Nitrosopumilus sp. NM25.</title>
        <authorList>
            <person name="Mori K."/>
            <person name="Nakagawa T."/>
        </authorList>
    </citation>
    <scope>NUCLEOTIDE SEQUENCE [LARGE SCALE GENOMIC DNA]</scope>
    <source>
        <strain evidence="2 3">NM25</strain>
    </source>
</reference>
<dbReference type="InterPro" id="IPR001920">
    <property type="entry name" value="Asp/Glu_race"/>
</dbReference>
<dbReference type="SUPFAM" id="SSF53681">
    <property type="entry name" value="Aspartate/glutamate racemase"/>
    <property type="match status" value="2"/>
</dbReference>
<evidence type="ECO:0000256" key="1">
    <source>
        <dbReference type="ARBA" id="ARBA00023235"/>
    </source>
</evidence>
<dbReference type="AlphaFoldDB" id="A0A2S2KTT1"/>
<protein>
    <submittedName>
        <fullName evidence="2">Glutamate racemase</fullName>
    </submittedName>
</protein>
<keyword evidence="3" id="KW-1185">Reference proteome</keyword>
<dbReference type="EMBL" id="BGKI01000010">
    <property type="protein sequence ID" value="GBH35052.1"/>
    <property type="molecule type" value="Genomic_DNA"/>
</dbReference>
<proteinExistence type="predicted"/>
<evidence type="ECO:0000313" key="3">
    <source>
        <dbReference type="Proteomes" id="UP000245829"/>
    </source>
</evidence>
<dbReference type="Proteomes" id="UP000245829">
    <property type="component" value="Unassembled WGS sequence"/>
</dbReference>
<dbReference type="GeneID" id="76210278"/>
<dbReference type="PANTHER" id="PTHR21198">
    <property type="entry name" value="GLUTAMATE RACEMASE"/>
    <property type="match status" value="1"/>
</dbReference>